<dbReference type="UniPathway" id="UPA00070"/>
<evidence type="ECO:0000256" key="3">
    <source>
        <dbReference type="ARBA" id="ARBA00022630"/>
    </source>
</evidence>
<evidence type="ECO:0000313" key="8">
    <source>
        <dbReference type="EMBL" id="KZK74871.1"/>
    </source>
</evidence>
<comment type="pathway">
    <text evidence="2">Pyrimidine metabolism; UMP biosynthesis via de novo pathway.</text>
</comment>
<evidence type="ECO:0000256" key="1">
    <source>
        <dbReference type="ARBA" id="ARBA00001917"/>
    </source>
</evidence>
<keyword evidence="6" id="KW-0560">Oxidoreductase</keyword>
<evidence type="ECO:0000256" key="2">
    <source>
        <dbReference type="ARBA" id="ARBA00004725"/>
    </source>
</evidence>
<dbReference type="InterPro" id="IPR012135">
    <property type="entry name" value="Dihydroorotate_DH_1_2"/>
</dbReference>
<dbReference type="PANTHER" id="PTHR48109:SF3">
    <property type="entry name" value="SLL0744 PROTEIN"/>
    <property type="match status" value="1"/>
</dbReference>
<evidence type="ECO:0000256" key="5">
    <source>
        <dbReference type="ARBA" id="ARBA00022975"/>
    </source>
</evidence>
<dbReference type="RefSeq" id="WP_303681029.1">
    <property type="nucleotide sequence ID" value="NZ_LVWG01000017.1"/>
</dbReference>
<sequence length="328" mass="35880">MADISTSWMGLDLRSPVIVASSTLTGSIDNVVEAARCGAGAVVLKSLFEEEIHMESAESLAGNEQRFWYAQAEDYIREYSRGDALNRYLALVQECSDAVSIPVIASINCVSPGEWVSFAREMEGVGAAGLEVNIFVPPSDTSRTGAENEQVYFDVLERVTRAVHIPVAAKISSYFSSMSETAGRLSRTGIGGMVLFNRFFSPDIDIETFSLKAGPVFSTEGDVYNSLRWIAMLSGRTGCDLAASTGVHDGEALIKQLLAGAKAVEIASVLYRKGFEEIRIMLGELEEYMDRHGFARLDDFIGRMAMDAVQNPAGYERVQFMKHFSNIS</sequence>
<evidence type="ECO:0000256" key="4">
    <source>
        <dbReference type="ARBA" id="ARBA00022643"/>
    </source>
</evidence>
<dbReference type="Pfam" id="PF01180">
    <property type="entry name" value="DHO_dh"/>
    <property type="match status" value="1"/>
</dbReference>
<organism evidence="8 9">
    <name type="scientific">Pelodictyon luteolum</name>
    <dbReference type="NCBI Taxonomy" id="1100"/>
    <lineage>
        <taxon>Bacteria</taxon>
        <taxon>Pseudomonadati</taxon>
        <taxon>Chlorobiota</taxon>
        <taxon>Chlorobiia</taxon>
        <taxon>Chlorobiales</taxon>
        <taxon>Chlorobiaceae</taxon>
        <taxon>Chlorobium/Pelodictyon group</taxon>
        <taxon>Pelodictyon</taxon>
    </lineage>
</organism>
<dbReference type="InterPro" id="IPR005720">
    <property type="entry name" value="Dihydroorotate_DH_cat"/>
</dbReference>
<evidence type="ECO:0000313" key="9">
    <source>
        <dbReference type="Proteomes" id="UP000076481"/>
    </source>
</evidence>
<comment type="caution">
    <text evidence="8">The sequence shown here is derived from an EMBL/GenBank/DDBJ whole genome shotgun (WGS) entry which is preliminary data.</text>
</comment>
<dbReference type="NCBIfam" id="NF005741">
    <property type="entry name" value="PRK07565.1"/>
    <property type="match status" value="1"/>
</dbReference>
<keyword evidence="5" id="KW-0665">Pyrimidine biosynthesis</keyword>
<dbReference type="Gene3D" id="3.20.20.70">
    <property type="entry name" value="Aldolase class I"/>
    <property type="match status" value="1"/>
</dbReference>
<name>A0A165M6L8_PELLU</name>
<dbReference type="InterPro" id="IPR013785">
    <property type="entry name" value="Aldolase_TIM"/>
</dbReference>
<dbReference type="GO" id="GO:0044205">
    <property type="term" value="P:'de novo' UMP biosynthetic process"/>
    <property type="evidence" value="ECO:0007669"/>
    <property type="project" value="UniProtKB-UniPathway"/>
</dbReference>
<dbReference type="Proteomes" id="UP000076481">
    <property type="component" value="Unassembled WGS sequence"/>
</dbReference>
<keyword evidence="3" id="KW-0285">Flavoprotein</keyword>
<dbReference type="EMBL" id="LVWG01000017">
    <property type="protein sequence ID" value="KZK74871.1"/>
    <property type="molecule type" value="Genomic_DNA"/>
</dbReference>
<accession>A0A165M6L8</accession>
<reference evidence="8 9" key="1">
    <citation type="submission" date="2016-03" db="EMBL/GenBank/DDBJ databases">
        <title>Speciation and ecological success in dimly lit waters: horizontal gene transfer in a green sulfur bacteria bloom unveiled by metagenomic assembly.</title>
        <authorList>
            <person name="Llorens-Mares T."/>
            <person name="Liu Z."/>
            <person name="Allen L.Z."/>
            <person name="Rusch D.B."/>
            <person name="Craig M.T."/>
            <person name="Dupont C.L."/>
            <person name="Bryant D.A."/>
            <person name="Casamayor E.O."/>
        </authorList>
    </citation>
    <scope>NUCLEOTIDE SEQUENCE [LARGE SCALE GENOMIC DNA]</scope>
    <source>
        <strain evidence="8">CIII</strain>
    </source>
</reference>
<dbReference type="PANTHER" id="PTHR48109">
    <property type="entry name" value="DIHYDROOROTATE DEHYDROGENASE (QUINONE), MITOCHONDRIAL-RELATED"/>
    <property type="match status" value="1"/>
</dbReference>
<dbReference type="InterPro" id="IPR050074">
    <property type="entry name" value="DHO_dehydrogenase"/>
</dbReference>
<feature type="domain" description="Dihydroorotate dehydrogenase catalytic" evidence="7">
    <location>
        <begin position="61"/>
        <end position="289"/>
    </location>
</feature>
<gene>
    <name evidence="8" type="ORF">A3K90_10005</name>
</gene>
<dbReference type="GO" id="GO:0006207">
    <property type="term" value="P:'de novo' pyrimidine nucleobase biosynthetic process"/>
    <property type="evidence" value="ECO:0007669"/>
    <property type="project" value="TreeGrafter"/>
</dbReference>
<proteinExistence type="predicted"/>
<dbReference type="PIRSF" id="PIRSF000164">
    <property type="entry name" value="DHO_oxidase"/>
    <property type="match status" value="1"/>
</dbReference>
<dbReference type="SUPFAM" id="SSF51395">
    <property type="entry name" value="FMN-linked oxidoreductases"/>
    <property type="match status" value="1"/>
</dbReference>
<protein>
    <submittedName>
        <fullName evidence="8">Diguanylate cyclase</fullName>
    </submittedName>
</protein>
<evidence type="ECO:0000256" key="6">
    <source>
        <dbReference type="ARBA" id="ARBA00023002"/>
    </source>
</evidence>
<comment type="cofactor">
    <cofactor evidence="1">
        <name>FMN</name>
        <dbReference type="ChEBI" id="CHEBI:58210"/>
    </cofactor>
</comment>
<dbReference type="AlphaFoldDB" id="A0A165M6L8"/>
<dbReference type="GO" id="GO:0005737">
    <property type="term" value="C:cytoplasm"/>
    <property type="evidence" value="ECO:0007669"/>
    <property type="project" value="InterPro"/>
</dbReference>
<keyword evidence="4" id="KW-0288">FMN</keyword>
<dbReference type="GO" id="GO:0004152">
    <property type="term" value="F:dihydroorotate dehydrogenase activity"/>
    <property type="evidence" value="ECO:0007669"/>
    <property type="project" value="InterPro"/>
</dbReference>
<evidence type="ECO:0000259" key="7">
    <source>
        <dbReference type="Pfam" id="PF01180"/>
    </source>
</evidence>